<dbReference type="PROSITE" id="PS50262">
    <property type="entry name" value="G_PROTEIN_RECEP_F1_2"/>
    <property type="match status" value="1"/>
</dbReference>
<evidence type="ECO:0000313" key="10">
    <source>
        <dbReference type="EMBL" id="CAF0822270.1"/>
    </source>
</evidence>
<evidence type="ECO:0000256" key="8">
    <source>
        <dbReference type="SAM" id="Phobius"/>
    </source>
</evidence>
<dbReference type="PANTHER" id="PTHR24243">
    <property type="entry name" value="G-PROTEIN COUPLED RECEPTOR"/>
    <property type="match status" value="1"/>
</dbReference>
<feature type="transmembrane region" description="Helical" evidence="8">
    <location>
        <begin position="20"/>
        <end position="41"/>
    </location>
</feature>
<keyword evidence="5 8" id="KW-0472">Membrane</keyword>
<evidence type="ECO:0000256" key="5">
    <source>
        <dbReference type="ARBA" id="ARBA00023136"/>
    </source>
</evidence>
<feature type="domain" description="G-protein coupled receptors family 1 profile" evidence="9">
    <location>
        <begin position="32"/>
        <end position="290"/>
    </location>
</feature>
<evidence type="ECO:0000256" key="7">
    <source>
        <dbReference type="ARBA" id="ARBA00023224"/>
    </source>
</evidence>
<evidence type="ECO:0000259" key="9">
    <source>
        <dbReference type="PROSITE" id="PS50262"/>
    </source>
</evidence>
<accession>A0A813UEH6</accession>
<dbReference type="Proteomes" id="UP000663844">
    <property type="component" value="Unassembled WGS sequence"/>
</dbReference>
<dbReference type="Pfam" id="PF00001">
    <property type="entry name" value="7tm_1"/>
    <property type="match status" value="1"/>
</dbReference>
<keyword evidence="4" id="KW-0297">G-protein coupled receptor</keyword>
<feature type="transmembrane region" description="Helical" evidence="8">
    <location>
        <begin position="134"/>
        <end position="157"/>
    </location>
</feature>
<comment type="subcellular location">
    <subcellularLocation>
        <location evidence="1">Membrane</location>
        <topology evidence="1">Multi-pass membrane protein</topology>
    </subcellularLocation>
</comment>
<dbReference type="EMBL" id="CAJNOG010000040">
    <property type="protein sequence ID" value="CAF0822270.1"/>
    <property type="molecule type" value="Genomic_DNA"/>
</dbReference>
<keyword evidence="6" id="KW-0675">Receptor</keyword>
<dbReference type="GO" id="GO:0004930">
    <property type="term" value="F:G protein-coupled receptor activity"/>
    <property type="evidence" value="ECO:0007669"/>
    <property type="project" value="UniProtKB-KW"/>
</dbReference>
<dbReference type="EMBL" id="CAJOAZ010000636">
    <property type="protein sequence ID" value="CAF3688117.1"/>
    <property type="molecule type" value="Genomic_DNA"/>
</dbReference>
<keyword evidence="2 8" id="KW-0812">Transmembrane</keyword>
<keyword evidence="3 8" id="KW-1133">Transmembrane helix</keyword>
<proteinExistence type="predicted"/>
<dbReference type="Proteomes" id="UP000663845">
    <property type="component" value="Unassembled WGS sequence"/>
</dbReference>
<feature type="transmembrane region" description="Helical" evidence="8">
    <location>
        <begin position="93"/>
        <end position="114"/>
    </location>
</feature>
<evidence type="ECO:0000256" key="1">
    <source>
        <dbReference type="ARBA" id="ARBA00004141"/>
    </source>
</evidence>
<feature type="transmembrane region" description="Helical" evidence="8">
    <location>
        <begin position="273"/>
        <end position="293"/>
    </location>
</feature>
<evidence type="ECO:0000313" key="12">
    <source>
        <dbReference type="Proteomes" id="UP000663845"/>
    </source>
</evidence>
<gene>
    <name evidence="10" type="ORF">JYZ213_LOCUS6376</name>
    <name evidence="11" type="ORF">OXD698_LOCUS11400</name>
</gene>
<keyword evidence="7" id="KW-0807">Transducer</keyword>
<feature type="transmembrane region" description="Helical" evidence="8">
    <location>
        <begin position="183"/>
        <end position="206"/>
    </location>
</feature>
<dbReference type="InterPro" id="IPR000276">
    <property type="entry name" value="GPCR_Rhodpsn"/>
</dbReference>
<protein>
    <recommendedName>
        <fullName evidence="9">G-protein coupled receptors family 1 profile domain-containing protein</fullName>
    </recommendedName>
</protein>
<dbReference type="Gene3D" id="1.20.1070.10">
    <property type="entry name" value="Rhodopsin 7-helix transmembrane proteins"/>
    <property type="match status" value="1"/>
</dbReference>
<reference evidence="10" key="1">
    <citation type="submission" date="2021-02" db="EMBL/GenBank/DDBJ databases">
        <authorList>
            <person name="Nowell W R."/>
        </authorList>
    </citation>
    <scope>NUCLEOTIDE SEQUENCE</scope>
</reference>
<dbReference type="InterPro" id="IPR017452">
    <property type="entry name" value="GPCR_Rhodpsn_7TM"/>
</dbReference>
<dbReference type="PANTHER" id="PTHR24243:SF233">
    <property type="entry name" value="THYROTROPIN-RELEASING HORMONE RECEPTOR"/>
    <property type="match status" value="1"/>
</dbReference>
<name>A0A813UEH6_9BILA</name>
<evidence type="ECO:0000256" key="6">
    <source>
        <dbReference type="ARBA" id="ARBA00023170"/>
    </source>
</evidence>
<dbReference type="AlphaFoldDB" id="A0A813UEH6"/>
<evidence type="ECO:0000313" key="11">
    <source>
        <dbReference type="EMBL" id="CAF3688117.1"/>
    </source>
</evidence>
<dbReference type="GO" id="GO:0005886">
    <property type="term" value="C:plasma membrane"/>
    <property type="evidence" value="ECO:0007669"/>
    <property type="project" value="TreeGrafter"/>
</dbReference>
<dbReference type="SUPFAM" id="SSF81321">
    <property type="entry name" value="Family A G protein-coupled receptor-like"/>
    <property type="match status" value="1"/>
</dbReference>
<feature type="transmembrane region" description="Helical" evidence="8">
    <location>
        <begin position="227"/>
        <end position="253"/>
    </location>
</feature>
<organism evidence="10 12">
    <name type="scientific">Adineta steineri</name>
    <dbReference type="NCBI Taxonomy" id="433720"/>
    <lineage>
        <taxon>Eukaryota</taxon>
        <taxon>Metazoa</taxon>
        <taxon>Spiralia</taxon>
        <taxon>Gnathifera</taxon>
        <taxon>Rotifera</taxon>
        <taxon>Eurotatoria</taxon>
        <taxon>Bdelloidea</taxon>
        <taxon>Adinetida</taxon>
        <taxon>Adinetidae</taxon>
        <taxon>Adineta</taxon>
    </lineage>
</organism>
<comment type="caution">
    <text evidence="10">The sequence shown here is derived from an EMBL/GenBank/DDBJ whole genome shotgun (WGS) entry which is preliminary data.</text>
</comment>
<evidence type="ECO:0000256" key="4">
    <source>
        <dbReference type="ARBA" id="ARBA00023040"/>
    </source>
</evidence>
<evidence type="ECO:0000256" key="2">
    <source>
        <dbReference type="ARBA" id="ARBA00022692"/>
    </source>
</evidence>
<evidence type="ECO:0000256" key="3">
    <source>
        <dbReference type="ARBA" id="ARBA00022989"/>
    </source>
</evidence>
<sequence>MSSSSLITTLNSITREINIFAGISIFIIGIIGGLLTIIVFLSLQTFRHSSCAFYLTVMSFVNIVQLIIGLLSRSTNNISGIDWTQSSLFYCKFRNYLLVVCTDISMLCMCLATIDQYFATCHKPRWQRLSNLKLARLMSSISAIFSILTSIPCLIYYNQYISPTTGILTCMVTDTFFIQLNIYFYRLIMSNVLPLFITLVFGLLTYRNVKQIAHRTVPLVQRELDKQLTMMILIQDIFTFITLLPIMTLGFISLNPNTIRNPVIEAQFQLANVIAVMFYYLYFSSPFYVYICVSERFRQQLKYVLLDNHLHRWRQRKINVNQIFPQT</sequence>
<feature type="transmembrane region" description="Helical" evidence="8">
    <location>
        <begin position="53"/>
        <end position="73"/>
    </location>
</feature>